<protein>
    <recommendedName>
        <fullName evidence="4">Transposase (Putative), gypsy type</fullName>
    </recommendedName>
</protein>
<gene>
    <name evidence="2" type="ORF">Tco_1124432</name>
</gene>
<accession>A0ABQ5J639</accession>
<feature type="compositionally biased region" description="Low complexity" evidence="1">
    <location>
        <begin position="258"/>
        <end position="273"/>
    </location>
</feature>
<sequence length="605" mass="66857">MVTHTIDTVTSVLTQRELDHFYNTYNISANLGSELHGREDTIRDAPVGKIGIYTRFLKFANFRVPLSRFLLRVLEYYQINFSQLFVLGATKVSHFEIMYRVLSYRPSLDPLPSDDRINAELLALLDHHRTIIRWYPKTFLCLVGLSRSFDDALVRPTLLHDDGSDMGLLDFVKSADPFKVKTRERTLAEGEVPLNNETVNMIVLPSADIIQIVNHTIVDERLRSDAASAFEAVPTNSGKSPTTLNRLELQSKLGGFGSSSVSPPVEEFVSSSVTPTPEPDAYEGSGSSQDGGVRTRRASMGIVVSSSSGPEDEVAAPRVEDISIGSEFRLRYEHEIMTKEKFQKKFADTYAVVQHRDAKITILRTRLEKAEHDVAEVIHSVVVSLTLESKRGELKRHVIKLGGDCERLWKKAAGEAKLREELKSFEDAEARRFEQKSAELDARIADVRRDMDNNLYPHMFTAIVGRRWLLSHGVRLAVMKCAQSAKCQSALGKVITLAVNKGIQEGLEAGTKHGRSGRTLARSSSVSDEVLLSEVILTVRVAAEKRGLCPPLLAGASGSVPLPGLSLGVADYQVFFDDRGSATQPPIVQAHDDLFDTSVLDGVGA</sequence>
<comment type="caution">
    <text evidence="2">The sequence shown here is derived from an EMBL/GenBank/DDBJ whole genome shotgun (WGS) entry which is preliminary data.</text>
</comment>
<dbReference type="Proteomes" id="UP001151760">
    <property type="component" value="Unassembled WGS sequence"/>
</dbReference>
<evidence type="ECO:0000256" key="1">
    <source>
        <dbReference type="SAM" id="MobiDB-lite"/>
    </source>
</evidence>
<organism evidence="2 3">
    <name type="scientific">Tanacetum coccineum</name>
    <dbReference type="NCBI Taxonomy" id="301880"/>
    <lineage>
        <taxon>Eukaryota</taxon>
        <taxon>Viridiplantae</taxon>
        <taxon>Streptophyta</taxon>
        <taxon>Embryophyta</taxon>
        <taxon>Tracheophyta</taxon>
        <taxon>Spermatophyta</taxon>
        <taxon>Magnoliopsida</taxon>
        <taxon>eudicotyledons</taxon>
        <taxon>Gunneridae</taxon>
        <taxon>Pentapetalae</taxon>
        <taxon>asterids</taxon>
        <taxon>campanulids</taxon>
        <taxon>Asterales</taxon>
        <taxon>Asteraceae</taxon>
        <taxon>Asteroideae</taxon>
        <taxon>Anthemideae</taxon>
        <taxon>Anthemidinae</taxon>
        <taxon>Tanacetum</taxon>
    </lineage>
</organism>
<proteinExistence type="predicted"/>
<evidence type="ECO:0008006" key="4">
    <source>
        <dbReference type="Google" id="ProtNLM"/>
    </source>
</evidence>
<evidence type="ECO:0000313" key="3">
    <source>
        <dbReference type="Proteomes" id="UP001151760"/>
    </source>
</evidence>
<dbReference type="EMBL" id="BQNB010021592">
    <property type="protein sequence ID" value="GJU08002.1"/>
    <property type="molecule type" value="Genomic_DNA"/>
</dbReference>
<name>A0ABQ5J639_9ASTR</name>
<keyword evidence="3" id="KW-1185">Reference proteome</keyword>
<evidence type="ECO:0000313" key="2">
    <source>
        <dbReference type="EMBL" id="GJU08002.1"/>
    </source>
</evidence>
<reference evidence="2" key="2">
    <citation type="submission" date="2022-01" db="EMBL/GenBank/DDBJ databases">
        <authorList>
            <person name="Yamashiro T."/>
            <person name="Shiraishi A."/>
            <person name="Satake H."/>
            <person name="Nakayama K."/>
        </authorList>
    </citation>
    <scope>NUCLEOTIDE SEQUENCE</scope>
</reference>
<reference evidence="2" key="1">
    <citation type="journal article" date="2022" name="Int. J. Mol. Sci.">
        <title>Draft Genome of Tanacetum Coccineum: Genomic Comparison of Closely Related Tanacetum-Family Plants.</title>
        <authorList>
            <person name="Yamashiro T."/>
            <person name="Shiraishi A."/>
            <person name="Nakayama K."/>
            <person name="Satake H."/>
        </authorList>
    </citation>
    <scope>NUCLEOTIDE SEQUENCE</scope>
</reference>
<feature type="region of interest" description="Disordered" evidence="1">
    <location>
        <begin position="255"/>
        <end position="294"/>
    </location>
</feature>